<organism evidence="1 2">
    <name type="scientific">Coniochaeta hoffmannii</name>
    <dbReference type="NCBI Taxonomy" id="91930"/>
    <lineage>
        <taxon>Eukaryota</taxon>
        <taxon>Fungi</taxon>
        <taxon>Dikarya</taxon>
        <taxon>Ascomycota</taxon>
        <taxon>Pezizomycotina</taxon>
        <taxon>Sordariomycetes</taxon>
        <taxon>Sordariomycetidae</taxon>
        <taxon>Coniochaetales</taxon>
        <taxon>Coniochaetaceae</taxon>
        <taxon>Coniochaeta</taxon>
    </lineage>
</organism>
<sequence>MPYVRRKYLSCTHAGCQRYVKEKNPQNFRLCKTHSCTAPHCPDPREGSSPFCAAHKCIRPGCDEGRHPSPGRSQYCARHTCESPECGNPVFYDGGEAPVPVPAGDHRRFCDVHKRCARADCVRHCYMRDDGSMARFCGEHRCHAGACEGERAGGQFCGEHTCQWPRGQCRNGFADEAGRYCADHECEREGCREPRNRFGGNGSKVCQEHKCRDRDCGREVHGETEWCERHQPCETEGCRRERVMEGERVTDHCEQHTPPTCAWHHAKCTNRPVENGRFCDDHTCMVRDCTEERDPQVRRSQACAEHRCTVDGCPNRRQNEDLDRYGGGGGGGGLLVGHTFCARHGCQSRNRCASLAMEGSRFCKRHTCAVQDCPDEARVHGNKLCPDHALTRQERIRDAARDPRVVAAGVDPGYLARPPAYGVDPGIVLGDGGMGYGFGMPPVVPGGGMMPGVGYQYGPGQTRYHYQFP</sequence>
<gene>
    <name evidence="1" type="ORF">NKR19_g8953</name>
</gene>
<reference evidence="1" key="1">
    <citation type="submission" date="2022-07" db="EMBL/GenBank/DDBJ databases">
        <title>Fungi with potential for degradation of polypropylene.</title>
        <authorList>
            <person name="Gostincar C."/>
        </authorList>
    </citation>
    <scope>NUCLEOTIDE SEQUENCE</scope>
    <source>
        <strain evidence="1">EXF-13287</strain>
    </source>
</reference>
<protein>
    <submittedName>
        <fullName evidence="1">Uncharacterized protein</fullName>
    </submittedName>
</protein>
<evidence type="ECO:0000313" key="1">
    <source>
        <dbReference type="EMBL" id="KAJ9133666.1"/>
    </source>
</evidence>
<dbReference type="Proteomes" id="UP001174691">
    <property type="component" value="Unassembled WGS sequence"/>
</dbReference>
<comment type="caution">
    <text evidence="1">The sequence shown here is derived from an EMBL/GenBank/DDBJ whole genome shotgun (WGS) entry which is preliminary data.</text>
</comment>
<keyword evidence="2" id="KW-1185">Reference proteome</keyword>
<accession>A0AA38RE48</accession>
<evidence type="ECO:0000313" key="2">
    <source>
        <dbReference type="Proteomes" id="UP001174691"/>
    </source>
</evidence>
<dbReference type="EMBL" id="JANBVN010000196">
    <property type="protein sequence ID" value="KAJ9133666.1"/>
    <property type="molecule type" value="Genomic_DNA"/>
</dbReference>
<name>A0AA38RE48_9PEZI</name>
<proteinExistence type="predicted"/>
<dbReference type="AlphaFoldDB" id="A0AA38RE48"/>